<accession>A0AAV0ZK57</accession>
<keyword evidence="4 8" id="KW-0238">DNA-binding</keyword>
<feature type="domain" description="TF-B3" evidence="10">
    <location>
        <begin position="117"/>
        <end position="219"/>
    </location>
</feature>
<dbReference type="Pfam" id="PF06507">
    <property type="entry name" value="ARF_AD"/>
    <property type="match status" value="1"/>
</dbReference>
<dbReference type="PANTHER" id="PTHR31384">
    <property type="entry name" value="AUXIN RESPONSE FACTOR 4-RELATED"/>
    <property type="match status" value="1"/>
</dbReference>
<evidence type="ECO:0000259" key="10">
    <source>
        <dbReference type="PROSITE" id="PS50863"/>
    </source>
</evidence>
<evidence type="ECO:0000256" key="7">
    <source>
        <dbReference type="ARBA" id="ARBA00023294"/>
    </source>
</evidence>
<dbReference type="Pfam" id="PF02362">
    <property type="entry name" value="B3"/>
    <property type="match status" value="1"/>
</dbReference>
<dbReference type="GO" id="GO:0005634">
    <property type="term" value="C:nucleus"/>
    <property type="evidence" value="ECO:0007669"/>
    <property type="project" value="UniProtKB-SubCell"/>
</dbReference>
<dbReference type="EMBL" id="OX451737">
    <property type="protein sequence ID" value="CAI8597463.1"/>
    <property type="molecule type" value="Genomic_DNA"/>
</dbReference>
<name>A0AAV0ZK57_VICFA</name>
<dbReference type="CDD" id="cd10017">
    <property type="entry name" value="B3_DNA"/>
    <property type="match status" value="1"/>
</dbReference>
<evidence type="ECO:0000313" key="11">
    <source>
        <dbReference type="EMBL" id="CAI8597463.1"/>
    </source>
</evidence>
<dbReference type="SUPFAM" id="SSF101936">
    <property type="entry name" value="DNA-binding pseudobarrel domain"/>
    <property type="match status" value="1"/>
</dbReference>
<evidence type="ECO:0000256" key="8">
    <source>
        <dbReference type="RuleBase" id="RU004561"/>
    </source>
</evidence>
<dbReference type="Proteomes" id="UP001157006">
    <property type="component" value="Chromosome 2"/>
</dbReference>
<evidence type="ECO:0000256" key="6">
    <source>
        <dbReference type="ARBA" id="ARBA00023242"/>
    </source>
</evidence>
<dbReference type="Gene3D" id="2.40.330.10">
    <property type="entry name" value="DNA-binding pseudobarrel domain"/>
    <property type="match status" value="1"/>
</dbReference>
<evidence type="ECO:0000256" key="3">
    <source>
        <dbReference type="ARBA" id="ARBA00023015"/>
    </source>
</evidence>
<dbReference type="AlphaFoldDB" id="A0AAV0ZK57"/>
<keyword evidence="3 8" id="KW-0805">Transcription regulation</keyword>
<keyword evidence="7 8" id="KW-0927">Auxin signaling pathway</keyword>
<reference evidence="11 12" key="1">
    <citation type="submission" date="2023-01" db="EMBL/GenBank/DDBJ databases">
        <authorList>
            <person name="Kreplak J."/>
        </authorList>
    </citation>
    <scope>NUCLEOTIDE SEQUENCE [LARGE SCALE GENOMIC DNA]</scope>
</reference>
<comment type="subunit">
    <text evidence="8">Homodimers and heterodimers.</text>
</comment>
<comment type="subcellular location">
    <subcellularLocation>
        <location evidence="1 8">Nucleus</location>
    </subcellularLocation>
</comment>
<feature type="region of interest" description="Disordered" evidence="9">
    <location>
        <begin position="535"/>
        <end position="564"/>
    </location>
</feature>
<keyword evidence="12" id="KW-1185">Reference proteome</keyword>
<dbReference type="PANTHER" id="PTHR31384:SF94">
    <property type="entry name" value="AUXIN RESPONSE FACTOR 17"/>
    <property type="match status" value="1"/>
</dbReference>
<evidence type="ECO:0000256" key="5">
    <source>
        <dbReference type="ARBA" id="ARBA00023163"/>
    </source>
</evidence>
<dbReference type="InterPro" id="IPR015300">
    <property type="entry name" value="DNA-bd_pseudobarrel_sf"/>
</dbReference>
<dbReference type="InterPro" id="IPR003340">
    <property type="entry name" value="B3_DNA-bd"/>
</dbReference>
<dbReference type="SMART" id="SM01019">
    <property type="entry name" value="B3"/>
    <property type="match status" value="1"/>
</dbReference>
<dbReference type="GO" id="GO:0006355">
    <property type="term" value="P:regulation of DNA-templated transcription"/>
    <property type="evidence" value="ECO:0007669"/>
    <property type="project" value="InterPro"/>
</dbReference>
<dbReference type="PROSITE" id="PS50863">
    <property type="entry name" value="B3"/>
    <property type="match status" value="1"/>
</dbReference>
<keyword evidence="6 8" id="KW-0539">Nucleus</keyword>
<evidence type="ECO:0000256" key="2">
    <source>
        <dbReference type="ARBA" id="ARBA00007853"/>
    </source>
</evidence>
<dbReference type="InterPro" id="IPR010525">
    <property type="entry name" value="ARF_dom"/>
</dbReference>
<protein>
    <recommendedName>
        <fullName evidence="8">Auxin response factor</fullName>
    </recommendedName>
</protein>
<sequence length="593" mass="65099">MNRQVLPPLPKNASTVDPKIWRAIAGAAVHIPAVNSRVYYFPQGHMDQASSPPSNLSPQLLSRPYILCSVSAVHFLADPKTDEVFAKLFLQPLNDFAAIFPRVPAPEADDGERIFSFAKILTPSDANNGGGFSVPRFCADSIFPPLDYSMDPPYQSLVITDVHGMAWEFRHIYRGTPRRHLLTTGWSRFVNGKKLVAGDSVVFMKNTRGVMFIGIRRAVRYVPARSANDAARLCLPICGVRNRVDDEDEERQVEEKCREEFSRNGKGKLSPKSVAEAAELAAQGLAFEVVYYPKAGWSDFVLKAEVVDVAMSVTWIPGMRIKMAVETDDSSRTTWFQGVVSSVSVPDHGPWGGSPWRMLQITWDEPEVLQTSKWVSPWQIELLSTTPSLHTPFPSIKRLRGPHGVLTDGDPFSITAFTNSTMGQLNQSLLSYGTFPAGMQGARHDLFSVSSFSNFPGENPRLCMSNSFGNNAVLGLKSLSTELNVGSSQSDDFSPESQNSLPSFGTDFVRNNYCNSMKPGPVSFQLFGAVIQTERPVDSGSHGTGSPGDDSSKGGNETEGMNNPLEDSLIYSKLLDRLDGQHQIASTIEACYL</sequence>
<evidence type="ECO:0000256" key="4">
    <source>
        <dbReference type="ARBA" id="ARBA00023125"/>
    </source>
</evidence>
<dbReference type="InterPro" id="IPR044835">
    <property type="entry name" value="ARF_plant"/>
</dbReference>
<dbReference type="Gene3D" id="2.30.30.1040">
    <property type="match status" value="1"/>
</dbReference>
<dbReference type="GO" id="GO:0009734">
    <property type="term" value="P:auxin-activated signaling pathway"/>
    <property type="evidence" value="ECO:0007669"/>
    <property type="project" value="UniProtKB-KW"/>
</dbReference>
<organism evidence="11 12">
    <name type="scientific">Vicia faba</name>
    <name type="common">Broad bean</name>
    <name type="synonym">Faba vulgaris</name>
    <dbReference type="NCBI Taxonomy" id="3906"/>
    <lineage>
        <taxon>Eukaryota</taxon>
        <taxon>Viridiplantae</taxon>
        <taxon>Streptophyta</taxon>
        <taxon>Embryophyta</taxon>
        <taxon>Tracheophyta</taxon>
        <taxon>Spermatophyta</taxon>
        <taxon>Magnoliopsida</taxon>
        <taxon>eudicotyledons</taxon>
        <taxon>Gunneridae</taxon>
        <taxon>Pentapetalae</taxon>
        <taxon>rosids</taxon>
        <taxon>fabids</taxon>
        <taxon>Fabales</taxon>
        <taxon>Fabaceae</taxon>
        <taxon>Papilionoideae</taxon>
        <taxon>50 kb inversion clade</taxon>
        <taxon>NPAAA clade</taxon>
        <taxon>Hologalegina</taxon>
        <taxon>IRL clade</taxon>
        <taxon>Fabeae</taxon>
        <taxon>Vicia</taxon>
    </lineage>
</organism>
<dbReference type="GO" id="GO:0003677">
    <property type="term" value="F:DNA binding"/>
    <property type="evidence" value="ECO:0007669"/>
    <property type="project" value="UniProtKB-KW"/>
</dbReference>
<evidence type="ECO:0000256" key="9">
    <source>
        <dbReference type="SAM" id="MobiDB-lite"/>
    </source>
</evidence>
<evidence type="ECO:0000256" key="1">
    <source>
        <dbReference type="ARBA" id="ARBA00004123"/>
    </source>
</evidence>
<comment type="similarity">
    <text evidence="2 8">Belongs to the ARF family.</text>
</comment>
<dbReference type="FunFam" id="2.40.330.10:FF:000001">
    <property type="entry name" value="Auxin response factor"/>
    <property type="match status" value="1"/>
</dbReference>
<evidence type="ECO:0000313" key="12">
    <source>
        <dbReference type="Proteomes" id="UP001157006"/>
    </source>
</evidence>
<proteinExistence type="inferred from homology"/>
<comment type="function">
    <text evidence="8">Auxin response factors (ARFs) are transcriptional factors that bind specifically to the DNA sequence 5'-TGTCTC-3' found in the auxin-responsive promoter elements (AuxREs).</text>
</comment>
<gene>
    <name evidence="11" type="ORF">VFH_II083000</name>
</gene>
<keyword evidence="5 8" id="KW-0804">Transcription</keyword>